<evidence type="ECO:0000313" key="4">
    <source>
        <dbReference type="Proteomes" id="UP000823632"/>
    </source>
</evidence>
<dbReference type="PANTHER" id="PTHR13420:SF7">
    <property type="entry name" value="UPF0235 PROTEIN C15ORF40"/>
    <property type="match status" value="1"/>
</dbReference>
<dbReference type="GO" id="GO:0005737">
    <property type="term" value="C:cytoplasm"/>
    <property type="evidence" value="ECO:0007669"/>
    <property type="project" value="TreeGrafter"/>
</dbReference>
<evidence type="ECO:0000313" key="3">
    <source>
        <dbReference type="EMBL" id="MBO8431482.1"/>
    </source>
</evidence>
<reference evidence="3" key="2">
    <citation type="journal article" date="2021" name="PeerJ">
        <title>Extensive microbial diversity within the chicken gut microbiome revealed by metagenomics and culture.</title>
        <authorList>
            <person name="Gilroy R."/>
            <person name="Ravi A."/>
            <person name="Getino M."/>
            <person name="Pursley I."/>
            <person name="Horton D.L."/>
            <person name="Alikhan N.F."/>
            <person name="Baker D."/>
            <person name="Gharbi K."/>
            <person name="Hall N."/>
            <person name="Watson M."/>
            <person name="Adriaenssens E.M."/>
            <person name="Foster-Nyarko E."/>
            <person name="Jarju S."/>
            <person name="Secka A."/>
            <person name="Antonio M."/>
            <person name="Oren A."/>
            <person name="Chaudhuri R.R."/>
            <person name="La Ragione R."/>
            <person name="Hildebrand F."/>
            <person name="Pallen M.J."/>
        </authorList>
    </citation>
    <scope>NUCLEOTIDE SEQUENCE</scope>
    <source>
        <strain evidence="3">10192</strain>
    </source>
</reference>
<dbReference type="Proteomes" id="UP000823632">
    <property type="component" value="Unassembled WGS sequence"/>
</dbReference>
<comment type="caution">
    <text evidence="3">The sequence shown here is derived from an EMBL/GenBank/DDBJ whole genome shotgun (WGS) entry which is preliminary data.</text>
</comment>
<dbReference type="HAMAP" id="MF_00634">
    <property type="entry name" value="UPF0235"/>
    <property type="match status" value="1"/>
</dbReference>
<proteinExistence type="inferred from homology"/>
<dbReference type="SUPFAM" id="SSF69786">
    <property type="entry name" value="YggU-like"/>
    <property type="match status" value="1"/>
</dbReference>
<dbReference type="AlphaFoldDB" id="A0A9D9H0W7"/>
<organism evidence="3 4">
    <name type="scientific">Candidatus Scatousia excrementipullorum</name>
    <dbReference type="NCBI Taxonomy" id="2840936"/>
    <lineage>
        <taxon>Bacteria</taxon>
        <taxon>Candidatus Scatousia</taxon>
    </lineage>
</organism>
<dbReference type="Gene3D" id="3.30.1200.10">
    <property type="entry name" value="YggU-like"/>
    <property type="match status" value="1"/>
</dbReference>
<name>A0A9D9H0W7_9BACT</name>
<dbReference type="NCBIfam" id="TIGR00251">
    <property type="entry name" value="DUF167 family protein"/>
    <property type="match status" value="1"/>
</dbReference>
<evidence type="ECO:0000256" key="2">
    <source>
        <dbReference type="HAMAP-Rule" id="MF_00634"/>
    </source>
</evidence>
<reference evidence="3" key="1">
    <citation type="submission" date="2020-10" db="EMBL/GenBank/DDBJ databases">
        <authorList>
            <person name="Gilroy R."/>
        </authorList>
    </citation>
    <scope>NUCLEOTIDE SEQUENCE</scope>
    <source>
        <strain evidence="3">10192</strain>
    </source>
</reference>
<comment type="similarity">
    <text evidence="1 2">Belongs to the UPF0235 family.</text>
</comment>
<dbReference type="InterPro" id="IPR003746">
    <property type="entry name" value="DUF167"/>
</dbReference>
<dbReference type="PANTHER" id="PTHR13420">
    <property type="entry name" value="UPF0235 PROTEIN C15ORF40"/>
    <property type="match status" value="1"/>
</dbReference>
<dbReference type="Pfam" id="PF02594">
    <property type="entry name" value="DUF167"/>
    <property type="match status" value="1"/>
</dbReference>
<sequence>MAREEGLIIKLKISPNASKNEIIRTEDGVKVKITAQPIDGKANKCLVEFLSKTFKVPKSSIEIVKGETSKEKTLLIKVFDNDKINFINSVLH</sequence>
<dbReference type="EMBL" id="JADIND010000198">
    <property type="protein sequence ID" value="MBO8431482.1"/>
    <property type="molecule type" value="Genomic_DNA"/>
</dbReference>
<evidence type="ECO:0000256" key="1">
    <source>
        <dbReference type="ARBA" id="ARBA00010364"/>
    </source>
</evidence>
<dbReference type="SMART" id="SM01152">
    <property type="entry name" value="DUF167"/>
    <property type="match status" value="1"/>
</dbReference>
<gene>
    <name evidence="3" type="ORF">IAC76_08855</name>
</gene>
<accession>A0A9D9H0W7</accession>
<dbReference type="InterPro" id="IPR036591">
    <property type="entry name" value="YggU-like_sf"/>
</dbReference>
<protein>
    <recommendedName>
        <fullName evidence="2">UPF0235 protein IAC76_08855</fullName>
    </recommendedName>
</protein>